<evidence type="ECO:0000313" key="8">
    <source>
        <dbReference type="Proteomes" id="UP000254631"/>
    </source>
</evidence>
<protein>
    <submittedName>
        <fullName evidence="7">Ski2-like helicase</fullName>
    </submittedName>
</protein>
<keyword evidence="2" id="KW-0378">Hydrolase</keyword>
<dbReference type="InterPro" id="IPR011545">
    <property type="entry name" value="DEAD/DEAH_box_helicase_dom"/>
</dbReference>
<dbReference type="EMBL" id="UGOL01000001">
    <property type="protein sequence ID" value="STX78322.1"/>
    <property type="molecule type" value="Genomic_DNA"/>
</dbReference>
<dbReference type="Proteomes" id="UP000254631">
    <property type="component" value="Unassembled WGS sequence"/>
</dbReference>
<dbReference type="GO" id="GO:0016787">
    <property type="term" value="F:hydrolase activity"/>
    <property type="evidence" value="ECO:0007669"/>
    <property type="project" value="UniProtKB-KW"/>
</dbReference>
<dbReference type="Pfam" id="PF00270">
    <property type="entry name" value="DEAD"/>
    <property type="match status" value="1"/>
</dbReference>
<organism evidence="7 8">
    <name type="scientific">Legionella pneumophila</name>
    <dbReference type="NCBI Taxonomy" id="446"/>
    <lineage>
        <taxon>Bacteria</taxon>
        <taxon>Pseudomonadati</taxon>
        <taxon>Pseudomonadota</taxon>
        <taxon>Gammaproteobacteria</taxon>
        <taxon>Legionellales</taxon>
        <taxon>Legionellaceae</taxon>
        <taxon>Legionella</taxon>
    </lineage>
</organism>
<dbReference type="RefSeq" id="WP_027219854.1">
    <property type="nucleotide sequence ID" value="NZ_BAZA01000023.1"/>
</dbReference>
<dbReference type="PROSITE" id="PS51192">
    <property type="entry name" value="HELICASE_ATP_BIND_1"/>
    <property type="match status" value="1"/>
</dbReference>
<evidence type="ECO:0000256" key="1">
    <source>
        <dbReference type="ARBA" id="ARBA00022741"/>
    </source>
</evidence>
<sequence>MNITSISLERVDNHWAVKALTEKNEIKGIELANHLLVKTAIGEQIHFDFSFSESDYEFLNRLSLAYELAATEGIRDFLNTTSDNQELREQCASGAYRSFAIRRLLKLPSTEEQKILHILHISALAYCGERWSDLRRWYNENDFLFKLPSVAEVTWDSRLLTRLFDCWVRLFRKQSWDDLDRIHEIIAGLRDDQKSYEASVLEASNSENRAMALRLISLYHWAKATEIQAKYTLQGEPADVTSHLNKHFELAIEAAAACGDSQLEMLLLWLQVAGRQMIGDSIWWVGRRINSRVTKFLKTLTKQQSLFELLPPQRLAIQRYGLLDQAATAIVVDLPTSGGKTLLAQFRILQALNQFDNDEVGKGWVAYVAPTRALASQITRRLRRDFEPIGVKVEQLSGAIEIDAFEEDLLSQTSREDAFDVLVSTPEKLQLIIRNKKIPRTLALVVMDEAHNIEDENRGLRIELLLATIKGECTSANFLLLMPYVEKPETLARWLAQDVNAGRAISLGTVPWRPNDLIVGIFKAESSESERAGWRLKYETLVTTPKTIHLSGEHFVGGIRPLKIPKNQVIKKGAKQDGFTLQTVAMASIMSDRGTSIAVANNTEWAWSMARKACEAMTQLKHVPNEIRLVQNFLRNEISSNFELIDMLSYGVGVHHSGLSDEVRALIEWLVEEGHLRLLCATTTIAQGLNFPVSSVFLASNKYPYGKEMPPREFWNLAGRAGRIGHDSVGVVGIASGTTPEKVVKFLSQTTGELVSRLVKMLDDLEIAGKLNDLDQVFHEEQWEDFRCYVAHLWSEKKNLDAVLSSTEQLLRNTFGYVLLEKDPIQKRKADKLLEVTKNYAKILSKNPGHASLADMTGFSPEGVSKALAEINSLENKLTPNDWKPESLFGTHSGMADMYSILLKIPQLKEGLEEITKNGIEHTQIAELTKAWVNGTSIEDIARDFFMSENQTKALTAACKAIYKTLVNNGTWGISALSRLSGIDFKELTEKEQRKINMIPAMIYHGVQTEEAVLMRMNFVPRSIAESLGKVMKMENPITNRTVRDTRLFLQQAEDSVWNQAKPKTSFLTGEEYKKIWEVLSGDKGRVK</sequence>
<dbReference type="InterPro" id="IPR014001">
    <property type="entry name" value="Helicase_ATP-bd"/>
</dbReference>
<evidence type="ECO:0000313" key="7">
    <source>
        <dbReference type="EMBL" id="STX78322.1"/>
    </source>
</evidence>
<dbReference type="InterPro" id="IPR001650">
    <property type="entry name" value="Helicase_C-like"/>
</dbReference>
<dbReference type="CDD" id="cd17921">
    <property type="entry name" value="DEXHc_Ski2"/>
    <property type="match status" value="1"/>
</dbReference>
<evidence type="ECO:0000256" key="4">
    <source>
        <dbReference type="ARBA" id="ARBA00022840"/>
    </source>
</evidence>
<dbReference type="PANTHER" id="PTHR47961">
    <property type="entry name" value="DNA POLYMERASE THETA, PUTATIVE (AFU_ORTHOLOGUE AFUA_1G05260)-RELATED"/>
    <property type="match status" value="1"/>
</dbReference>
<dbReference type="SMART" id="SM00490">
    <property type="entry name" value="HELICc"/>
    <property type="match status" value="1"/>
</dbReference>
<dbReference type="PANTHER" id="PTHR47961:SF6">
    <property type="entry name" value="DNA-DIRECTED DNA POLYMERASE"/>
    <property type="match status" value="1"/>
</dbReference>
<evidence type="ECO:0000256" key="2">
    <source>
        <dbReference type="ARBA" id="ARBA00022801"/>
    </source>
</evidence>
<dbReference type="Gene3D" id="3.40.50.300">
    <property type="entry name" value="P-loop containing nucleotide triphosphate hydrolases"/>
    <property type="match status" value="2"/>
</dbReference>
<evidence type="ECO:0000259" key="6">
    <source>
        <dbReference type="PROSITE" id="PS51194"/>
    </source>
</evidence>
<feature type="domain" description="Helicase ATP-binding" evidence="5">
    <location>
        <begin position="321"/>
        <end position="487"/>
    </location>
</feature>
<dbReference type="InterPro" id="IPR027417">
    <property type="entry name" value="P-loop_NTPase"/>
</dbReference>
<name>A0A378K572_LEGPN</name>
<accession>A0A378K572</accession>
<dbReference type="GO" id="GO:0005524">
    <property type="term" value="F:ATP binding"/>
    <property type="evidence" value="ECO:0007669"/>
    <property type="project" value="UniProtKB-KW"/>
</dbReference>
<keyword evidence="3 7" id="KW-0347">Helicase</keyword>
<reference evidence="7 8" key="1">
    <citation type="submission" date="2018-06" db="EMBL/GenBank/DDBJ databases">
        <authorList>
            <consortium name="Pathogen Informatics"/>
            <person name="Doyle S."/>
        </authorList>
    </citation>
    <scope>NUCLEOTIDE SEQUENCE [LARGE SCALE GENOMIC DNA]</scope>
    <source>
        <strain evidence="7 8">NCTC12000</strain>
    </source>
</reference>
<evidence type="ECO:0000256" key="3">
    <source>
        <dbReference type="ARBA" id="ARBA00022806"/>
    </source>
</evidence>
<dbReference type="GO" id="GO:0004386">
    <property type="term" value="F:helicase activity"/>
    <property type="evidence" value="ECO:0007669"/>
    <property type="project" value="UniProtKB-KW"/>
</dbReference>
<feature type="domain" description="Helicase C-terminal" evidence="6">
    <location>
        <begin position="619"/>
        <end position="785"/>
    </location>
</feature>
<keyword evidence="4" id="KW-0067">ATP-binding</keyword>
<evidence type="ECO:0000259" key="5">
    <source>
        <dbReference type="PROSITE" id="PS51192"/>
    </source>
</evidence>
<dbReference type="SMART" id="SM00487">
    <property type="entry name" value="DEXDc"/>
    <property type="match status" value="1"/>
</dbReference>
<dbReference type="PROSITE" id="PS51194">
    <property type="entry name" value="HELICASE_CTER"/>
    <property type="match status" value="1"/>
</dbReference>
<keyword evidence="1" id="KW-0547">Nucleotide-binding</keyword>
<gene>
    <name evidence="7" type="ORF">NCTC12000_00291</name>
</gene>
<dbReference type="SUPFAM" id="SSF52540">
    <property type="entry name" value="P-loop containing nucleoside triphosphate hydrolases"/>
    <property type="match status" value="1"/>
</dbReference>
<dbReference type="GO" id="GO:0003676">
    <property type="term" value="F:nucleic acid binding"/>
    <property type="evidence" value="ECO:0007669"/>
    <property type="project" value="InterPro"/>
</dbReference>
<dbReference type="AlphaFoldDB" id="A0A378K572"/>
<proteinExistence type="predicted"/>
<dbReference type="InterPro" id="IPR050474">
    <property type="entry name" value="Hel308_SKI2-like"/>
</dbReference>